<dbReference type="Proteomes" id="UP000067689">
    <property type="component" value="Chromosome"/>
</dbReference>
<organism evidence="4 5">
    <name type="scientific">Aeromicrobium erythreum</name>
    <dbReference type="NCBI Taxonomy" id="2041"/>
    <lineage>
        <taxon>Bacteria</taxon>
        <taxon>Bacillati</taxon>
        <taxon>Actinomycetota</taxon>
        <taxon>Actinomycetes</taxon>
        <taxon>Propionibacteriales</taxon>
        <taxon>Nocardioidaceae</taxon>
        <taxon>Aeromicrobium</taxon>
    </lineage>
</organism>
<reference evidence="4 5" key="1">
    <citation type="journal article" date="1991" name="Int. J. Syst. Bacteriol.">
        <title>Description of the erythromycin-producing bacterium Arthrobacter sp. strain NRRL B-3381 as Aeromicrobium erythreum gen. nov., sp. nov.</title>
        <authorList>
            <person name="Miller E.S."/>
            <person name="Woese C.R."/>
            <person name="Brenner S."/>
        </authorList>
    </citation>
    <scope>NUCLEOTIDE SEQUENCE [LARGE SCALE GENOMIC DNA]</scope>
    <source>
        <strain evidence="4 5">AR18</strain>
    </source>
</reference>
<dbReference type="PATRIC" id="fig|2041.4.peg.1190"/>
<protein>
    <recommendedName>
        <fullName evidence="6">Zinc-finger domain-containing protein</fullName>
    </recommendedName>
</protein>
<dbReference type="STRING" id="2041.AERYTH_05725"/>
<keyword evidence="3" id="KW-1133">Transmembrane helix</keyword>
<accession>A0A0U4B8B1</accession>
<evidence type="ECO:0000256" key="1">
    <source>
        <dbReference type="ARBA" id="ARBA00023015"/>
    </source>
</evidence>
<dbReference type="OrthoDB" id="3743969at2"/>
<sequence>MAHLDADVAAFVDGQLSPDATEAASRHVQDCARCREAVAQQRHLKMRMQATSDVRPPASLLASLSELPRTPAPQPPPLWTRVLHSAVWGASGVVVGASLAVMLMAYVAGAPGRGLGDAVVPPVDAYAADFRTAVGGGDVVRPASSGQDVMTTARMADLTANGWPCHGTLGHDLERVEGRLQAEGAVSLTYTDGTGRLELHEQTGALDTDRLHGFAQQQLGDHEVWVRDQPGMRTVVWDAEGVVYTVVTDVDDARLVPALGDLPAAAPRPGLRERVGHGLDRLTGWLTV</sequence>
<evidence type="ECO:0000313" key="4">
    <source>
        <dbReference type="EMBL" id="ALX04233.1"/>
    </source>
</evidence>
<evidence type="ECO:0000256" key="2">
    <source>
        <dbReference type="ARBA" id="ARBA00023163"/>
    </source>
</evidence>
<dbReference type="InterPro" id="IPR041916">
    <property type="entry name" value="Anti_sigma_zinc_sf"/>
</dbReference>
<dbReference type="RefSeq" id="WP_067855794.1">
    <property type="nucleotide sequence ID" value="NZ_CP011502.1"/>
</dbReference>
<feature type="transmembrane region" description="Helical" evidence="3">
    <location>
        <begin position="86"/>
        <end position="108"/>
    </location>
</feature>
<dbReference type="Gene3D" id="1.10.10.1320">
    <property type="entry name" value="Anti-sigma factor, zinc-finger domain"/>
    <property type="match status" value="1"/>
</dbReference>
<dbReference type="KEGG" id="aer:AERYTH_05725"/>
<proteinExistence type="predicted"/>
<keyword evidence="1" id="KW-0805">Transcription regulation</keyword>
<dbReference type="AlphaFoldDB" id="A0A0U4B8B1"/>
<evidence type="ECO:0008006" key="6">
    <source>
        <dbReference type="Google" id="ProtNLM"/>
    </source>
</evidence>
<gene>
    <name evidence="4" type="ORF">AERYTH_05725</name>
</gene>
<dbReference type="EMBL" id="CP011502">
    <property type="protein sequence ID" value="ALX04233.1"/>
    <property type="molecule type" value="Genomic_DNA"/>
</dbReference>
<name>A0A0U4B8B1_9ACTN</name>
<keyword evidence="3" id="KW-0472">Membrane</keyword>
<keyword evidence="3" id="KW-0812">Transmembrane</keyword>
<keyword evidence="2" id="KW-0804">Transcription</keyword>
<keyword evidence="5" id="KW-1185">Reference proteome</keyword>
<evidence type="ECO:0000313" key="5">
    <source>
        <dbReference type="Proteomes" id="UP000067689"/>
    </source>
</evidence>
<evidence type="ECO:0000256" key="3">
    <source>
        <dbReference type="SAM" id="Phobius"/>
    </source>
</evidence>